<dbReference type="InterPro" id="IPR011545">
    <property type="entry name" value="DEAD/DEAH_box_helicase_dom"/>
</dbReference>
<dbReference type="GO" id="GO:0003676">
    <property type="term" value="F:nucleic acid binding"/>
    <property type="evidence" value="ECO:0007669"/>
    <property type="project" value="InterPro"/>
</dbReference>
<keyword evidence="9" id="KW-1185">Reference proteome</keyword>
<feature type="domain" description="F-box" evidence="6">
    <location>
        <begin position="69"/>
        <end position="118"/>
    </location>
</feature>
<dbReference type="GO" id="GO:0016787">
    <property type="term" value="F:hydrolase activity"/>
    <property type="evidence" value="ECO:0007669"/>
    <property type="project" value="UniProtKB-KW"/>
</dbReference>
<evidence type="ECO:0000256" key="3">
    <source>
        <dbReference type="ARBA" id="ARBA00022806"/>
    </source>
</evidence>
<evidence type="ECO:0000259" key="6">
    <source>
        <dbReference type="PROSITE" id="PS50181"/>
    </source>
</evidence>
<dbReference type="InterPro" id="IPR027417">
    <property type="entry name" value="P-loop_NTPase"/>
</dbReference>
<comment type="caution">
    <text evidence="8">The sequence shown here is derived from an EMBL/GenBank/DDBJ whole genome shotgun (WGS) entry which is preliminary data.</text>
</comment>
<dbReference type="OrthoDB" id="2320933at2759"/>
<evidence type="ECO:0000259" key="7">
    <source>
        <dbReference type="PROSITE" id="PS51192"/>
    </source>
</evidence>
<feature type="compositionally biased region" description="Basic and acidic residues" evidence="5">
    <location>
        <begin position="2419"/>
        <end position="2429"/>
    </location>
</feature>
<feature type="domain" description="Helicase ATP-binding" evidence="7">
    <location>
        <begin position="1493"/>
        <end position="1661"/>
    </location>
</feature>
<dbReference type="PROSITE" id="PS50181">
    <property type="entry name" value="FBOX"/>
    <property type="match status" value="1"/>
</dbReference>
<feature type="compositionally biased region" description="Polar residues" evidence="5">
    <location>
        <begin position="1915"/>
        <end position="1925"/>
    </location>
</feature>
<evidence type="ECO:0000256" key="1">
    <source>
        <dbReference type="ARBA" id="ARBA00022741"/>
    </source>
</evidence>
<feature type="compositionally biased region" description="Acidic residues" evidence="5">
    <location>
        <begin position="2430"/>
        <end position="2444"/>
    </location>
</feature>
<feature type="region of interest" description="Disordered" evidence="5">
    <location>
        <begin position="1261"/>
        <end position="1313"/>
    </location>
</feature>
<sequence>MSKAKKRKPEPAVAEDVDMDSDFEKSDSEYESDIEEVRPPVRKRRCTGKATKAKAQPRKKQVRGVQGRLAGLVSMPIDIFTEIASHLLPGDIISLARSNKNFRGLLMNRSSSHIWHSAMKNAKGLPPCPPDLSVPHYLALIFSKYCTMCGNPVRCRMDEILRVRLCVPCRQLSVVPLSGLHVEVISLVNASSRIVPSRRRWGWEPHVLQSEANEVTAQLEMLKQSGDDDETEAAISAWKEERIRILAARREQSQELIRFLDSIENDRELELRQMKNRHRLDVERRLLELGWEHGDMQFTFLSPLRREWYSLVEKAKVLTDRTWENLRPKLIPLLESNRDARLKKEQLSRQESRGNRLSKLLNKIKSDTPPMLQLEVLPPNNSPSTSTSSESTSSASHNGVFPDLADALKWPVIKELYDEDTNADEMETRFEARKAEISKLIQEWKVNVEAHMANLLRKAREPDTIEGEVIKPTLVVAEGDADPFASISDDVKLLLRADSLFHIPRPSMTGSSMTVAGTPLIYDAVILSGYIHSYHNLSMTKSVKQPLDLARFHVYTEAQDVARKLLESMGKPDACYLELRSVGQRFICGRCHDTEPKTWEEMVLHYIEQARLWDRIQNDLPLLTKNGITYNDIHDPTTHTDKPLVKYLSYVQLEEEVALSVGQVRACKLCSKTPVMQDVRGPEAKIFTHLLDVHGIFEPKIREHYGDPSIFGVHLDIFHNDLYDSDFDDEGPFWEEYDSDGDYPWWEFLKEVDAWFNKLRPRWMDLVGDYAGDEFFVVDGDSLCQVALEDDLVAIGRDAPSFQILHGLYCLEQAIHELKRRECNFEIAFFECNKHATTLTGDKPFVTSSRSLAREIMKAHICQLAKDAKIGSATFQDLGDPKWKEYLKDKRPMFVLLHTGPALDSVTGNDEFALSRIVLQRTFIRDLLISRLAVSTLNQIKYIDYKVLSFVYERQRVSDTKSGLPDGWSIAEDMCSRKLEAALSDDSSLLPPEDRDAWLMQAAANMINELSPDDPLVAPITFIFIAAQLSIPSISIQQRAQYPCAVDPKLKDYLVSTFYPRIFQHLSSSLADVTFFPDLDGNLFLVLLNCTLNISEATTQELLGPTLAHQVASTWTAANLPLPNLGGLSQFAYVSPEMPSKYESNFELLPFSHEIFDKHFKPIALDIAIQPNSTDERTRIEKLCDERFIDDKHWHNEKHILPKHLGGKDDTTLTTSTSWQKMKRLRREQRFMANLQRHAQTLTGAKGQPIQRIVIAEVATSTVSSGHPPKRGKEAKPAISAHPQASKPGKGSKSKSPQLTSAQKLKARIEAEKQSKKASEDELWWKSQLKEIEALDDIEARFGKLDLIQRGKRTEKGWLSVELTLYRLHLTILAWLGEQPKPEAIGVIYEEYTARVLHSIHQLREHPSLFPAAARVLSQILNVIGFDSFTPPVAKVQEERELGFKFVKLIKSKSGNSINSQLRIKISPIEFQLKAYGALMDRSMDSAPDPRVLDKIDKNESTLVVAPTSAGKTFSSFYAMEKVLRESNDGVIVYVSPTKALCQQIAADVYARFSKNLHGKTVWAIHTRDVRVHDPLKTQILVTVPDILSIMLLSPSLSKAWVPHLKFIILDEIHSIGQLEGGQVWEHIILLSTCPILGLSATVGEPEAFSEWLKSVQEEHGHEYDLIEHKHRYSHLRKHIWQLPKIPEDYQHFPGLKSPAPSDLHLRTLHPMSALLLGGRAVPPDLALESQDCLSLYWMMTDCVPKGEIEHLHPNTFFSGKQRDFLKQADVIRYEEALKSVVNQWMKAPNSDVPGSPYQKLMDALRADMKRDGPVDALEDAHPQNVAIDNFIHLLHKLDSKGDLPCLAFDFDRSGCERYAKALLKALQDGERTWRKSNPRWVEKIKQWEEWKLHAKSRQREAERASRQKQVEPQEAQNSSTWHSTFDPNDPSPEFSFANLKCGYSKEDLKKDIYWTKRQQNPWPDYLMMALERGIAVHHAGMPKGYRVLVESLFRLGYCRVVISTGTLALGINAPAKSVIFLGDSPYLTALMYRQVGLVIVSAYMRLLNFDNSARDVPGDVALTWLVSLKAAWSMSTNFLCQLGKVIFYNLPLDRIHRLMLSRLPPLTGNWPLTTTLCLRLFNLLTGSGHAASAVKAIDSFMRLPRLSVSSDQTRNEVLHHMRFSIEYLRRLRLLSHDGCTTALFAAVGHLYYEEPGNLAFAALVRAGVIHKLCSTFRTNQRETEKNIIHLVATLFARRPLPYFVASTEVLERLCRSLPSMIQLPPLPDYIYKALEQHNVETLQIFSTYAMTFAQQHLVEKPDNKLPLSDHQIGSAEELTEGLIGKALGMTCLKDCVARSTFVSNSGHDDAFKSISELCRSARSGLHLDAHHVPNFSYMDPVNSYALDYWQHESIRPLVEANGLRQGDRAIEPEPETEVVGRKASTRDDQSDEELELGLEQEENENSKPQVKTGVVEDDNDDTGDARAEGELLEDLEIVSRPDGVPEEDWMVYEAFQSVTNTFYEKWRKMWA</sequence>
<gene>
    <name evidence="8" type="ORF">CTheo_7941</name>
</gene>
<feature type="compositionally biased region" description="Low complexity" evidence="5">
    <location>
        <begin position="378"/>
        <end position="398"/>
    </location>
</feature>
<feature type="compositionally biased region" description="Basic and acidic residues" evidence="5">
    <location>
        <begin position="1899"/>
        <end position="1912"/>
    </location>
</feature>
<feature type="region of interest" description="Disordered" evidence="5">
    <location>
        <begin position="1899"/>
        <end position="1925"/>
    </location>
</feature>
<evidence type="ECO:0000313" key="9">
    <source>
        <dbReference type="Proteomes" id="UP000383932"/>
    </source>
</evidence>
<dbReference type="Proteomes" id="UP000383932">
    <property type="component" value="Unassembled WGS sequence"/>
</dbReference>
<dbReference type="InterPro" id="IPR014001">
    <property type="entry name" value="Helicase_ATP-bd"/>
</dbReference>
<dbReference type="InterPro" id="IPR059032">
    <property type="entry name" value="WHD_DDX60"/>
</dbReference>
<organism evidence="8 9">
    <name type="scientific">Ceratobasidium theobromae</name>
    <dbReference type="NCBI Taxonomy" id="1582974"/>
    <lineage>
        <taxon>Eukaryota</taxon>
        <taxon>Fungi</taxon>
        <taxon>Dikarya</taxon>
        <taxon>Basidiomycota</taxon>
        <taxon>Agaricomycotina</taxon>
        <taxon>Agaricomycetes</taxon>
        <taxon>Cantharellales</taxon>
        <taxon>Ceratobasidiaceae</taxon>
        <taxon>Ceratobasidium</taxon>
    </lineage>
</organism>
<feature type="region of interest" description="Disordered" evidence="5">
    <location>
        <begin position="370"/>
        <end position="398"/>
    </location>
</feature>
<protein>
    <submittedName>
        <fullName evidence="8">DEAD/DEAH-box helicase</fullName>
    </submittedName>
</protein>
<feature type="compositionally biased region" description="Basic residues" evidence="5">
    <location>
        <begin position="40"/>
        <end position="62"/>
    </location>
</feature>
<dbReference type="PROSITE" id="PS51192">
    <property type="entry name" value="HELICASE_ATP_BIND_1"/>
    <property type="match status" value="1"/>
</dbReference>
<dbReference type="InterPro" id="IPR052431">
    <property type="entry name" value="SKI2_subfamily_helicases"/>
</dbReference>
<dbReference type="GO" id="GO:0004386">
    <property type="term" value="F:helicase activity"/>
    <property type="evidence" value="ECO:0007669"/>
    <property type="project" value="UniProtKB-KW"/>
</dbReference>
<keyword evidence="4" id="KW-0067">ATP-binding</keyword>
<reference evidence="8 9" key="1">
    <citation type="journal article" date="2019" name="Fungal Biol. Biotechnol.">
        <title>Draft genome sequence of fastidious pathogen Ceratobasidium theobromae, which causes vascular-streak dieback in Theobroma cacao.</title>
        <authorList>
            <person name="Ali S.S."/>
            <person name="Asman A."/>
            <person name="Shao J."/>
            <person name="Firmansyah A.P."/>
            <person name="Susilo A.W."/>
            <person name="Rosmana A."/>
            <person name="McMahon P."/>
            <person name="Junaid M."/>
            <person name="Guest D."/>
            <person name="Kheng T.Y."/>
            <person name="Meinhardt L.W."/>
            <person name="Bailey B.A."/>
        </authorList>
    </citation>
    <scope>NUCLEOTIDE SEQUENCE [LARGE SCALE GENOMIC DNA]</scope>
    <source>
        <strain evidence="8 9">CT2</strain>
    </source>
</reference>
<proteinExistence type="predicted"/>
<dbReference type="PANTHER" id="PTHR44533:SF4">
    <property type="entry name" value="DEAD_H RNA HELICASE, PUTATIVE-RELATED"/>
    <property type="match status" value="1"/>
</dbReference>
<evidence type="ECO:0000256" key="5">
    <source>
        <dbReference type="SAM" id="MobiDB-lite"/>
    </source>
</evidence>
<dbReference type="Pfam" id="PF00270">
    <property type="entry name" value="DEAD"/>
    <property type="match status" value="1"/>
</dbReference>
<dbReference type="InterPro" id="IPR001810">
    <property type="entry name" value="F-box_dom"/>
</dbReference>
<accession>A0A5N5QAG2</accession>
<dbReference type="GO" id="GO:0005524">
    <property type="term" value="F:ATP binding"/>
    <property type="evidence" value="ECO:0007669"/>
    <property type="project" value="UniProtKB-KW"/>
</dbReference>
<dbReference type="InterPro" id="IPR055124">
    <property type="entry name" value="PIN-like_DDX60"/>
</dbReference>
<dbReference type="EMBL" id="SSOP01000407">
    <property type="protein sequence ID" value="KAB5588619.1"/>
    <property type="molecule type" value="Genomic_DNA"/>
</dbReference>
<dbReference type="Pfam" id="PF23002">
    <property type="entry name" value="PIN-like_DDX60"/>
    <property type="match status" value="1"/>
</dbReference>
<feature type="region of interest" description="Disordered" evidence="5">
    <location>
        <begin position="2406"/>
        <end position="2469"/>
    </location>
</feature>
<keyword evidence="1" id="KW-0547">Nucleotide-binding</keyword>
<dbReference type="FunFam" id="3.40.50.300:FF:001039">
    <property type="entry name" value="ATP-dependent RNA helicase DDX60"/>
    <property type="match status" value="1"/>
</dbReference>
<dbReference type="SUPFAM" id="SSF52540">
    <property type="entry name" value="P-loop containing nucleoside triphosphate hydrolases"/>
    <property type="match status" value="1"/>
</dbReference>
<feature type="compositionally biased region" description="Low complexity" evidence="5">
    <location>
        <begin position="1286"/>
        <end position="1297"/>
    </location>
</feature>
<dbReference type="Gene3D" id="3.40.50.300">
    <property type="entry name" value="P-loop containing nucleotide triphosphate hydrolases"/>
    <property type="match status" value="2"/>
</dbReference>
<evidence type="ECO:0000256" key="2">
    <source>
        <dbReference type="ARBA" id="ARBA00022801"/>
    </source>
</evidence>
<evidence type="ECO:0000256" key="4">
    <source>
        <dbReference type="ARBA" id="ARBA00022840"/>
    </source>
</evidence>
<feature type="region of interest" description="Disordered" evidence="5">
    <location>
        <begin position="1"/>
        <end position="62"/>
    </location>
</feature>
<dbReference type="GO" id="GO:0005737">
    <property type="term" value="C:cytoplasm"/>
    <property type="evidence" value="ECO:0007669"/>
    <property type="project" value="TreeGrafter"/>
</dbReference>
<evidence type="ECO:0000313" key="8">
    <source>
        <dbReference type="EMBL" id="KAB5588619.1"/>
    </source>
</evidence>
<keyword evidence="3 8" id="KW-0347">Helicase</keyword>
<dbReference type="PANTHER" id="PTHR44533">
    <property type="entry name" value="DEAD/H RNA HELICASE, PUTATIVE-RELATED"/>
    <property type="match status" value="1"/>
</dbReference>
<name>A0A5N5QAG2_9AGAM</name>
<dbReference type="SMART" id="SM00487">
    <property type="entry name" value="DEXDc"/>
    <property type="match status" value="1"/>
</dbReference>
<dbReference type="Pfam" id="PF26076">
    <property type="entry name" value="WHD_DDX60"/>
    <property type="match status" value="1"/>
</dbReference>
<keyword evidence="2" id="KW-0378">Hydrolase</keyword>